<dbReference type="KEGG" id="bvo:Pan97_11660"/>
<sequence>MFRIQSALLLILTAATLGCGSGKPNLIPGRSPTIPVQGKITLEGAPIEGATVMFFCEKLKITSYGKTDATGQYQLTTYEPGDGAPAGHYQVSVKKVEQTIIQPSDHPAIPPKSKTSQLLPPQYSDFKSSDLKAVVAEGGTNAFQFNLSP</sequence>
<dbReference type="RefSeq" id="WP_144971156.1">
    <property type="nucleotide sequence ID" value="NZ_CP036289.1"/>
</dbReference>
<name>A0A518C4M6_9BACT</name>
<proteinExistence type="predicted"/>
<protein>
    <recommendedName>
        <fullName evidence="3">Carboxypeptidase regulatory-like domain-containing protein</fullName>
    </recommendedName>
</protein>
<organism evidence="1 2">
    <name type="scientific">Bremerella volcania</name>
    <dbReference type="NCBI Taxonomy" id="2527984"/>
    <lineage>
        <taxon>Bacteria</taxon>
        <taxon>Pseudomonadati</taxon>
        <taxon>Planctomycetota</taxon>
        <taxon>Planctomycetia</taxon>
        <taxon>Pirellulales</taxon>
        <taxon>Pirellulaceae</taxon>
        <taxon>Bremerella</taxon>
    </lineage>
</organism>
<evidence type="ECO:0008006" key="3">
    <source>
        <dbReference type="Google" id="ProtNLM"/>
    </source>
</evidence>
<reference evidence="2" key="1">
    <citation type="submission" date="2019-02" db="EMBL/GenBank/DDBJ databases">
        <title>Deep-cultivation of Planctomycetes and their phenomic and genomic characterization uncovers novel biology.</title>
        <authorList>
            <person name="Wiegand S."/>
            <person name="Jogler M."/>
            <person name="Boedeker C."/>
            <person name="Pinto D."/>
            <person name="Vollmers J."/>
            <person name="Rivas-Marin E."/>
            <person name="Kohn T."/>
            <person name="Peeters S.H."/>
            <person name="Heuer A."/>
            <person name="Rast P."/>
            <person name="Oberbeckmann S."/>
            <person name="Bunk B."/>
            <person name="Jeske O."/>
            <person name="Meyerdierks A."/>
            <person name="Storesund J.E."/>
            <person name="Kallscheuer N."/>
            <person name="Luecker S."/>
            <person name="Lage O.M."/>
            <person name="Pohl T."/>
            <person name="Merkel B.J."/>
            <person name="Hornburger P."/>
            <person name="Mueller R.-W."/>
            <person name="Bruemmer F."/>
            <person name="Labrenz M."/>
            <person name="Spormann A.M."/>
            <person name="Op den Camp H."/>
            <person name="Overmann J."/>
            <person name="Amann R."/>
            <person name="Jetten M.S.M."/>
            <person name="Mascher T."/>
            <person name="Medema M.H."/>
            <person name="Devos D.P."/>
            <person name="Kaster A.-K."/>
            <person name="Ovreas L."/>
            <person name="Rohde M."/>
            <person name="Galperin M.Y."/>
            <person name="Jogler C."/>
        </authorList>
    </citation>
    <scope>NUCLEOTIDE SEQUENCE [LARGE SCALE GENOMIC DNA]</scope>
    <source>
        <strain evidence="2">Pan97</strain>
    </source>
</reference>
<dbReference type="AlphaFoldDB" id="A0A518C4M6"/>
<dbReference type="PROSITE" id="PS51257">
    <property type="entry name" value="PROKAR_LIPOPROTEIN"/>
    <property type="match status" value="1"/>
</dbReference>
<keyword evidence="2" id="KW-1185">Reference proteome</keyword>
<evidence type="ECO:0000313" key="2">
    <source>
        <dbReference type="Proteomes" id="UP000318626"/>
    </source>
</evidence>
<dbReference type="Proteomes" id="UP000318626">
    <property type="component" value="Chromosome"/>
</dbReference>
<gene>
    <name evidence="1" type="ORF">Pan97_11660</name>
</gene>
<evidence type="ECO:0000313" key="1">
    <source>
        <dbReference type="EMBL" id="QDU74161.1"/>
    </source>
</evidence>
<dbReference type="EMBL" id="CP036289">
    <property type="protein sequence ID" value="QDU74161.1"/>
    <property type="molecule type" value="Genomic_DNA"/>
</dbReference>
<accession>A0A518C4M6</accession>
<dbReference type="OrthoDB" id="281179at2"/>